<feature type="modified residue" description="4-aspartylphosphate" evidence="4">
    <location>
        <position position="542"/>
    </location>
</feature>
<dbReference type="Gene3D" id="3.40.50.2300">
    <property type="match status" value="1"/>
</dbReference>
<keyword evidence="9" id="KW-1185">Reference proteome</keyword>
<feature type="compositionally biased region" description="Pro residues" evidence="5">
    <location>
        <begin position="221"/>
        <end position="231"/>
    </location>
</feature>
<organism evidence="8 9">
    <name type="scientific">Rubellimicrobium aerolatum</name>
    <dbReference type="NCBI Taxonomy" id="490979"/>
    <lineage>
        <taxon>Bacteria</taxon>
        <taxon>Pseudomonadati</taxon>
        <taxon>Pseudomonadota</taxon>
        <taxon>Alphaproteobacteria</taxon>
        <taxon>Rhodobacterales</taxon>
        <taxon>Roseobacteraceae</taxon>
        <taxon>Rubellimicrobium</taxon>
    </lineage>
</organism>
<dbReference type="InterPro" id="IPR003594">
    <property type="entry name" value="HATPase_dom"/>
</dbReference>
<dbReference type="Pfam" id="PF02518">
    <property type="entry name" value="HATPase_c"/>
    <property type="match status" value="1"/>
</dbReference>
<feature type="compositionally biased region" description="Basic and acidic residues" evidence="5">
    <location>
        <begin position="1"/>
        <end position="15"/>
    </location>
</feature>
<feature type="region of interest" description="Disordered" evidence="5">
    <location>
        <begin position="218"/>
        <end position="242"/>
    </location>
</feature>
<evidence type="ECO:0000256" key="2">
    <source>
        <dbReference type="ARBA" id="ARBA00012438"/>
    </source>
</evidence>
<reference evidence="9" key="1">
    <citation type="journal article" date="2019" name="Int. J. Syst. Evol. Microbiol.">
        <title>The Global Catalogue of Microorganisms (GCM) 10K type strain sequencing project: providing services to taxonomists for standard genome sequencing and annotation.</title>
        <authorList>
            <consortium name="The Broad Institute Genomics Platform"/>
            <consortium name="The Broad Institute Genome Sequencing Center for Infectious Disease"/>
            <person name="Wu L."/>
            <person name="Ma J."/>
        </authorList>
    </citation>
    <scope>NUCLEOTIDE SEQUENCE [LARGE SCALE GENOMIC DNA]</scope>
    <source>
        <strain evidence="9">KACC 11588</strain>
    </source>
</reference>
<name>A0ABW0S8N7_9RHOB</name>
<dbReference type="InterPro" id="IPR036097">
    <property type="entry name" value="HisK_dim/P_sf"/>
</dbReference>
<evidence type="ECO:0000313" key="9">
    <source>
        <dbReference type="Proteomes" id="UP001596056"/>
    </source>
</evidence>
<dbReference type="SUPFAM" id="SSF52172">
    <property type="entry name" value="CheY-like"/>
    <property type="match status" value="1"/>
</dbReference>
<dbReference type="SMART" id="SM00387">
    <property type="entry name" value="HATPase_c"/>
    <property type="match status" value="1"/>
</dbReference>
<dbReference type="SMART" id="SM00388">
    <property type="entry name" value="HisKA"/>
    <property type="match status" value="1"/>
</dbReference>
<comment type="caution">
    <text evidence="8">The sequence shown here is derived from an EMBL/GenBank/DDBJ whole genome shotgun (WGS) entry which is preliminary data.</text>
</comment>
<sequence>MLARGEMRLFMRDKGQGPGADEAGKAASGIGPGDRAGGGVPGPGGIGPGATGPGATGPVDTGLGGAPGWAIDGLGDGPCAALIAEKDWSGTALGPLEGWPAGLRAVLGVMLRSPRPMALLWGEEGLVLHNEAFAAATGGLRPETTGARAREAWPKSAPLVSLLLERGLEGDTLALKGRELAVPRDGRSERVPLDLDSVPMAGPDGRPGGVLLTFDPVPKAIEPPAPPPAPRSPRDAGADPGEARMMDTIGQITGGFAHDFNNLLTPIVAGLDIIRRKLPDERSQRLISAALQSSERAATLVQRLLAFAGRQRLQPTAISPAGIVEGMRDLLDRSLGPLVELRLEVPPDLPAVFVDPNQLEVALLNLAANARDAMPSGGRVTVAAELVDTDDDPVPGLRPGRYVSLALSDSGVGMEPGTARRAIEPFFTTKAQGQGTGLGLSMVHGFATQSGGLFKLLSEKGRGTAAVLFLPVAQEGRATAGGPDADPSRRWTVLLVDDEELVRMSMAEGLRDLGYDVEDVGTAHEALEAVRMGFRPDVVVTDHIMPGMLGADLARELREMQPDLPILMITGYAQLGPDQTRGFHVMSKPFRQSDLAGRLAAMLSGEEKVVPLRTRAPPE</sequence>
<evidence type="ECO:0000256" key="4">
    <source>
        <dbReference type="PROSITE-ProRule" id="PRU00169"/>
    </source>
</evidence>
<dbReference type="Gene3D" id="3.30.565.10">
    <property type="entry name" value="Histidine kinase-like ATPase, C-terminal domain"/>
    <property type="match status" value="1"/>
</dbReference>
<accession>A0ABW0S8N7</accession>
<comment type="catalytic activity">
    <reaction evidence="1">
        <text>ATP + protein L-histidine = ADP + protein N-phospho-L-histidine.</text>
        <dbReference type="EC" id="2.7.13.3"/>
    </reaction>
</comment>
<dbReference type="InterPro" id="IPR004358">
    <property type="entry name" value="Sig_transdc_His_kin-like_C"/>
</dbReference>
<feature type="region of interest" description="Disordered" evidence="5">
    <location>
        <begin position="1"/>
        <end position="64"/>
    </location>
</feature>
<feature type="domain" description="Response regulatory" evidence="7">
    <location>
        <begin position="492"/>
        <end position="603"/>
    </location>
</feature>
<dbReference type="InterPro" id="IPR005467">
    <property type="entry name" value="His_kinase_dom"/>
</dbReference>
<evidence type="ECO:0000259" key="6">
    <source>
        <dbReference type="PROSITE" id="PS50109"/>
    </source>
</evidence>
<dbReference type="Proteomes" id="UP001596056">
    <property type="component" value="Unassembled WGS sequence"/>
</dbReference>
<feature type="compositionally biased region" description="Basic and acidic residues" evidence="5">
    <location>
        <begin position="232"/>
        <end position="242"/>
    </location>
</feature>
<dbReference type="EC" id="2.7.13.3" evidence="2"/>
<evidence type="ECO:0000259" key="7">
    <source>
        <dbReference type="PROSITE" id="PS50110"/>
    </source>
</evidence>
<dbReference type="SMART" id="SM00448">
    <property type="entry name" value="REC"/>
    <property type="match status" value="1"/>
</dbReference>
<evidence type="ECO:0000313" key="8">
    <source>
        <dbReference type="EMBL" id="MFC5565272.1"/>
    </source>
</evidence>
<dbReference type="Gene3D" id="3.30.450.20">
    <property type="entry name" value="PAS domain"/>
    <property type="match status" value="1"/>
</dbReference>
<dbReference type="InterPro" id="IPR003661">
    <property type="entry name" value="HisK_dim/P_dom"/>
</dbReference>
<feature type="compositionally biased region" description="Gly residues" evidence="5">
    <location>
        <begin position="30"/>
        <end position="55"/>
    </location>
</feature>
<dbReference type="RefSeq" id="WP_377109610.1">
    <property type="nucleotide sequence ID" value="NZ_JBHSNA010000002.1"/>
</dbReference>
<dbReference type="PRINTS" id="PR00344">
    <property type="entry name" value="BCTRLSENSOR"/>
</dbReference>
<evidence type="ECO:0000256" key="5">
    <source>
        <dbReference type="SAM" id="MobiDB-lite"/>
    </source>
</evidence>
<dbReference type="Gene3D" id="1.10.287.130">
    <property type="match status" value="1"/>
</dbReference>
<dbReference type="SUPFAM" id="SSF55874">
    <property type="entry name" value="ATPase domain of HSP90 chaperone/DNA topoisomerase II/histidine kinase"/>
    <property type="match status" value="1"/>
</dbReference>
<dbReference type="PANTHER" id="PTHR43065:SF49">
    <property type="entry name" value="HISTIDINE KINASE"/>
    <property type="match status" value="1"/>
</dbReference>
<gene>
    <name evidence="8" type="ORF">ACFPOC_02435</name>
</gene>
<dbReference type="PANTHER" id="PTHR43065">
    <property type="entry name" value="SENSOR HISTIDINE KINASE"/>
    <property type="match status" value="1"/>
</dbReference>
<feature type="region of interest" description="Disordered" evidence="5">
    <location>
        <begin position="187"/>
        <end position="206"/>
    </location>
</feature>
<dbReference type="InterPro" id="IPR036890">
    <property type="entry name" value="HATPase_C_sf"/>
</dbReference>
<protein>
    <recommendedName>
        <fullName evidence="2">histidine kinase</fullName>
        <ecNumber evidence="2">2.7.13.3</ecNumber>
    </recommendedName>
</protein>
<dbReference type="Pfam" id="PF00072">
    <property type="entry name" value="Response_reg"/>
    <property type="match status" value="1"/>
</dbReference>
<dbReference type="InterPro" id="IPR001789">
    <property type="entry name" value="Sig_transdc_resp-reg_receiver"/>
</dbReference>
<dbReference type="PROSITE" id="PS50110">
    <property type="entry name" value="RESPONSE_REGULATORY"/>
    <property type="match status" value="1"/>
</dbReference>
<keyword evidence="3 4" id="KW-0597">Phosphoprotein</keyword>
<proteinExistence type="predicted"/>
<dbReference type="SUPFAM" id="SSF47384">
    <property type="entry name" value="Homodimeric domain of signal transducing histidine kinase"/>
    <property type="match status" value="1"/>
</dbReference>
<dbReference type="InterPro" id="IPR011006">
    <property type="entry name" value="CheY-like_superfamily"/>
</dbReference>
<evidence type="ECO:0000256" key="3">
    <source>
        <dbReference type="ARBA" id="ARBA00022553"/>
    </source>
</evidence>
<evidence type="ECO:0000256" key="1">
    <source>
        <dbReference type="ARBA" id="ARBA00000085"/>
    </source>
</evidence>
<dbReference type="EMBL" id="JBHSNA010000002">
    <property type="protein sequence ID" value="MFC5565272.1"/>
    <property type="molecule type" value="Genomic_DNA"/>
</dbReference>
<feature type="domain" description="Histidine kinase" evidence="6">
    <location>
        <begin position="255"/>
        <end position="474"/>
    </location>
</feature>
<dbReference type="PROSITE" id="PS50109">
    <property type="entry name" value="HIS_KIN"/>
    <property type="match status" value="1"/>
</dbReference>